<name>A0AAD5VQN5_9AGAR</name>
<feature type="compositionally biased region" description="Polar residues" evidence="2">
    <location>
        <begin position="127"/>
        <end position="138"/>
    </location>
</feature>
<feature type="domain" description="Kri1-like C-terminal" evidence="3">
    <location>
        <begin position="27"/>
        <end position="108"/>
    </location>
</feature>
<organism evidence="4 5">
    <name type="scientific">Leucocoprinus birnbaumii</name>
    <dbReference type="NCBI Taxonomy" id="56174"/>
    <lineage>
        <taxon>Eukaryota</taxon>
        <taxon>Fungi</taxon>
        <taxon>Dikarya</taxon>
        <taxon>Basidiomycota</taxon>
        <taxon>Agaricomycotina</taxon>
        <taxon>Agaricomycetes</taxon>
        <taxon>Agaricomycetidae</taxon>
        <taxon>Agaricales</taxon>
        <taxon>Agaricineae</taxon>
        <taxon>Agaricaceae</taxon>
        <taxon>Leucocoprinus</taxon>
    </lineage>
</organism>
<dbReference type="GO" id="GO:0030686">
    <property type="term" value="C:90S preribosome"/>
    <property type="evidence" value="ECO:0007669"/>
    <property type="project" value="TreeGrafter"/>
</dbReference>
<feature type="compositionally biased region" description="Basic residues" evidence="2">
    <location>
        <begin position="263"/>
        <end position="273"/>
    </location>
</feature>
<keyword evidence="5" id="KW-1185">Reference proteome</keyword>
<dbReference type="InterPro" id="IPR018034">
    <property type="entry name" value="Kri1"/>
</dbReference>
<evidence type="ECO:0000313" key="5">
    <source>
        <dbReference type="Proteomes" id="UP001213000"/>
    </source>
</evidence>
<comment type="similarity">
    <text evidence="1">Belongs to the KRI1 family.</text>
</comment>
<dbReference type="PANTHER" id="PTHR14490">
    <property type="entry name" value="ZINC FINGER, ZZ TYPE"/>
    <property type="match status" value="1"/>
</dbReference>
<gene>
    <name evidence="4" type="ORF">NP233_g9584</name>
</gene>
<feature type="compositionally biased region" description="Basic residues" evidence="2">
    <location>
        <begin position="146"/>
        <end position="158"/>
    </location>
</feature>
<evidence type="ECO:0000259" key="3">
    <source>
        <dbReference type="Pfam" id="PF12936"/>
    </source>
</evidence>
<dbReference type="Pfam" id="PF12936">
    <property type="entry name" value="Kri1_C"/>
    <property type="match status" value="1"/>
</dbReference>
<feature type="compositionally biased region" description="Basic and acidic residues" evidence="2">
    <location>
        <begin position="248"/>
        <end position="262"/>
    </location>
</feature>
<protein>
    <recommendedName>
        <fullName evidence="3">Kri1-like C-terminal domain-containing protein</fullName>
    </recommendedName>
</protein>
<evidence type="ECO:0000256" key="2">
    <source>
        <dbReference type="SAM" id="MobiDB-lite"/>
    </source>
</evidence>
<dbReference type="PANTHER" id="PTHR14490:SF5">
    <property type="entry name" value="PROTEIN KRI1 HOMOLOG"/>
    <property type="match status" value="1"/>
</dbReference>
<sequence length="287" mass="32202">MDADVIAYKKELGEEEEWDGTEEMRKRKLDEYMEEIYNLEFNDMVGDLPTRFKYVPVASQAYSLSPVEILLATDKELNEFMSIKRYAPYKNDARKWDAKRQQKLKDLRQTLSERSRNGGWLVKDSHNASGPGTSNSGRSGEGEQKPKKRKGKKERMKAKAVAQAEGNGVDEGAGTDVDAGGGDDGAQIADNEAKLVGANAEPKRVKKKQKQSMDLDGEQEPEKVEGKGHKRKRDVDAEEQEPLQSRRQHQDKGEENEGESGKPKKKRRRKHKKGGDEGGVDEAGDPE</sequence>
<dbReference type="GO" id="GO:0005730">
    <property type="term" value="C:nucleolus"/>
    <property type="evidence" value="ECO:0007669"/>
    <property type="project" value="TreeGrafter"/>
</dbReference>
<dbReference type="EMBL" id="JANIEX010000870">
    <property type="protein sequence ID" value="KAJ3562423.1"/>
    <property type="molecule type" value="Genomic_DNA"/>
</dbReference>
<dbReference type="Proteomes" id="UP001213000">
    <property type="component" value="Unassembled WGS sequence"/>
</dbReference>
<comment type="caution">
    <text evidence="4">The sequence shown here is derived from an EMBL/GenBank/DDBJ whole genome shotgun (WGS) entry which is preliminary data.</text>
</comment>
<accession>A0AAD5VQN5</accession>
<feature type="compositionally biased region" description="Acidic residues" evidence="2">
    <location>
        <begin position="278"/>
        <end position="287"/>
    </location>
</feature>
<dbReference type="InterPro" id="IPR024626">
    <property type="entry name" value="Kri1-like_C"/>
</dbReference>
<proteinExistence type="inferred from homology"/>
<reference evidence="4" key="1">
    <citation type="submission" date="2022-07" db="EMBL/GenBank/DDBJ databases">
        <title>Genome Sequence of Leucocoprinus birnbaumii.</title>
        <authorList>
            <person name="Buettner E."/>
        </authorList>
    </citation>
    <scope>NUCLEOTIDE SEQUENCE</scope>
    <source>
        <strain evidence="4">VT141</strain>
    </source>
</reference>
<evidence type="ECO:0000256" key="1">
    <source>
        <dbReference type="ARBA" id="ARBA00007473"/>
    </source>
</evidence>
<dbReference type="AlphaFoldDB" id="A0AAD5VQN5"/>
<feature type="region of interest" description="Disordered" evidence="2">
    <location>
        <begin position="112"/>
        <end position="287"/>
    </location>
</feature>
<dbReference type="GO" id="GO:0000447">
    <property type="term" value="P:endonucleolytic cleavage in ITS1 to separate SSU-rRNA from 5.8S rRNA and LSU-rRNA from tricistronic rRNA transcript (SSU-rRNA, 5.8S rRNA, LSU-rRNA)"/>
    <property type="evidence" value="ECO:0007669"/>
    <property type="project" value="TreeGrafter"/>
</dbReference>
<evidence type="ECO:0000313" key="4">
    <source>
        <dbReference type="EMBL" id="KAJ3562423.1"/>
    </source>
</evidence>